<dbReference type="GO" id="GO:0019878">
    <property type="term" value="P:lysine biosynthetic process via aminoadipic acid"/>
    <property type="evidence" value="ECO:0007669"/>
    <property type="project" value="TreeGrafter"/>
</dbReference>
<keyword evidence="1" id="KW-0560">Oxidoreductase</keyword>
<dbReference type="Proteomes" id="UP000249390">
    <property type="component" value="Unassembled WGS sequence"/>
</dbReference>
<gene>
    <name evidence="3" type="ORF">DM860_016992</name>
</gene>
<proteinExistence type="predicted"/>
<dbReference type="InterPro" id="IPR007698">
    <property type="entry name" value="AlaDH/PNT_NAD(H)-bd"/>
</dbReference>
<reference evidence="3 4" key="1">
    <citation type="submission" date="2018-06" db="EMBL/GenBank/DDBJ databases">
        <title>The Genome of Cuscuta australis (Dodder) Provides Insight into the Evolution of Plant Parasitism.</title>
        <authorList>
            <person name="Liu H."/>
        </authorList>
    </citation>
    <scope>NUCLEOTIDE SEQUENCE [LARGE SCALE GENOMIC DNA]</scope>
    <source>
        <strain evidence="4">cv. Yunnan</strain>
        <tissue evidence="3">Vines</tissue>
    </source>
</reference>
<organism evidence="3 4">
    <name type="scientific">Cuscuta australis</name>
    <dbReference type="NCBI Taxonomy" id="267555"/>
    <lineage>
        <taxon>Eukaryota</taxon>
        <taxon>Viridiplantae</taxon>
        <taxon>Streptophyta</taxon>
        <taxon>Embryophyta</taxon>
        <taxon>Tracheophyta</taxon>
        <taxon>Spermatophyta</taxon>
        <taxon>Magnoliopsida</taxon>
        <taxon>eudicotyledons</taxon>
        <taxon>Gunneridae</taxon>
        <taxon>Pentapetalae</taxon>
        <taxon>asterids</taxon>
        <taxon>lamiids</taxon>
        <taxon>Solanales</taxon>
        <taxon>Convolvulaceae</taxon>
        <taxon>Cuscuteae</taxon>
        <taxon>Cuscuta</taxon>
        <taxon>Cuscuta subgen. Grammica</taxon>
        <taxon>Cuscuta sect. Cleistogrammica</taxon>
    </lineage>
</organism>
<dbReference type="InterPro" id="IPR051168">
    <property type="entry name" value="AASS"/>
</dbReference>
<name>A0A328DNB6_9ASTE</name>
<comment type="caution">
    <text evidence="3">The sequence shown here is derived from an EMBL/GenBank/DDBJ whole genome shotgun (WGS) entry which is preliminary data.</text>
</comment>
<dbReference type="AlphaFoldDB" id="A0A328DNB6"/>
<dbReference type="PANTHER" id="PTHR11133:SF22">
    <property type="entry name" value="ALPHA-AMINOADIPIC SEMIALDEHYDE SYNTHASE, MITOCHONDRIAL"/>
    <property type="match status" value="1"/>
</dbReference>
<evidence type="ECO:0000313" key="3">
    <source>
        <dbReference type="EMBL" id="RAL47177.1"/>
    </source>
</evidence>
<dbReference type="SMART" id="SM01002">
    <property type="entry name" value="AlaDh_PNT_C"/>
    <property type="match status" value="1"/>
</dbReference>
<evidence type="ECO:0000313" key="4">
    <source>
        <dbReference type="Proteomes" id="UP000249390"/>
    </source>
</evidence>
<keyword evidence="4" id="KW-1185">Reference proteome</keyword>
<evidence type="ECO:0000256" key="1">
    <source>
        <dbReference type="ARBA" id="ARBA00023002"/>
    </source>
</evidence>
<dbReference type="SUPFAM" id="SSF52283">
    <property type="entry name" value="Formate/glycerate dehydrogenase catalytic domain-like"/>
    <property type="match status" value="1"/>
</dbReference>
<sequence length="375" mass="41653">MLVVLVQLEMVLSDRAYAFFSHTHKAQKENMPLLDEILAKRVSLFDYERFDGGQKNRIIAFGKFAGLAAMIDILSGLGKRYLNLGYSTPFLSLGSAYMYTSVASAKSAVISVAEEIATHGLPSGICPIVFAFTGAGNASVAAQDIFKLLPHRMVEPNKLLDLFEKSQGITRPKASLNRVFQVCGCIITSKDMVVHKDATKAFDKGDYYAHPENYNPIFHEKIAPYVSVIVNCMYWEKHFPRLLSTLQLQDLARKGFPLVAISDLTCDIRGSIEIVNQTTSFDSPFFRYDPLNDSYHHDIEGNGVICSVVDNFPTELAKEASHYFSGILRGFVGDLVSTREISELPAHLRRACIAHGGKLTPSYEYIARMRNSASS</sequence>
<dbReference type="EMBL" id="NQVE01000116">
    <property type="protein sequence ID" value="RAL47177.1"/>
    <property type="molecule type" value="Genomic_DNA"/>
</dbReference>
<dbReference type="Gene3D" id="3.40.50.720">
    <property type="entry name" value="NAD(P)-binding Rossmann-like Domain"/>
    <property type="match status" value="1"/>
</dbReference>
<dbReference type="GO" id="GO:0004753">
    <property type="term" value="F:saccharopine dehydrogenase activity"/>
    <property type="evidence" value="ECO:0007669"/>
    <property type="project" value="TreeGrafter"/>
</dbReference>
<evidence type="ECO:0000259" key="2">
    <source>
        <dbReference type="SMART" id="SM01002"/>
    </source>
</evidence>
<dbReference type="PANTHER" id="PTHR11133">
    <property type="entry name" value="SACCHAROPINE DEHYDROGENASE"/>
    <property type="match status" value="1"/>
</dbReference>
<feature type="domain" description="Alanine dehydrogenase/pyridine nucleotide transhydrogenase NAD(H)-binding" evidence="2">
    <location>
        <begin position="108"/>
        <end position="307"/>
    </location>
</feature>
<dbReference type="GO" id="GO:0005737">
    <property type="term" value="C:cytoplasm"/>
    <property type="evidence" value="ECO:0007669"/>
    <property type="project" value="TreeGrafter"/>
</dbReference>
<protein>
    <recommendedName>
        <fullName evidence="2">Alanine dehydrogenase/pyridine nucleotide transhydrogenase NAD(H)-binding domain-containing protein</fullName>
    </recommendedName>
</protein>
<accession>A0A328DNB6</accession>